<comment type="subcellular location">
    <subcellularLocation>
        <location evidence="1 13">Cell inner membrane</location>
        <topology evidence="1 13">Single-pass membrane protein</topology>
        <orientation evidence="1 13">Periplasmic side</orientation>
    </subcellularLocation>
</comment>
<feature type="transmembrane region" description="Helical" evidence="13">
    <location>
        <begin position="12"/>
        <end position="35"/>
    </location>
</feature>
<keyword evidence="10 13" id="KW-1133">Transmembrane helix</keyword>
<protein>
    <recommendedName>
        <fullName evidence="3 13">Protein TonB</fullName>
    </recommendedName>
</protein>
<sequence>MPQKTFFLTRRYSWPMLISVGFHGSLIAGLLFASFNTSVKLPSTPQPIQVVMVNTAPEEAAPAPSAAPQPEPEKVPEPTPEPEVQPEPPPLPKPVPVPLPEPKPQPKPKPKPEPEPKPKPVKKVEQPKETPRETAPQPTATPSASQTVSRNTAPVSQAPVASAQPSGPRPLSRAQPEYPARAFALRIEGRVKVQFDVDESGRVDNVRVLSAEPKNMFERDIKQAMRKWRYEESKPGKDLVVTIIFRINGGAAME</sequence>
<dbReference type="PRINTS" id="PR01374">
    <property type="entry name" value="TONBPROTEIN"/>
</dbReference>
<dbReference type="GO" id="GO:0098797">
    <property type="term" value="C:plasma membrane protein complex"/>
    <property type="evidence" value="ECO:0007669"/>
    <property type="project" value="TreeGrafter"/>
</dbReference>
<evidence type="ECO:0000256" key="2">
    <source>
        <dbReference type="ARBA" id="ARBA00006555"/>
    </source>
</evidence>
<feature type="compositionally biased region" description="Basic and acidic residues" evidence="14">
    <location>
        <begin position="110"/>
        <end position="132"/>
    </location>
</feature>
<evidence type="ECO:0000256" key="12">
    <source>
        <dbReference type="ARBA" id="ARBA00025849"/>
    </source>
</evidence>
<keyword evidence="5 13" id="KW-1003">Cell membrane</keyword>
<dbReference type="NCBIfam" id="TIGR01352">
    <property type="entry name" value="tonB_Cterm"/>
    <property type="match status" value="1"/>
</dbReference>
<gene>
    <name evidence="16" type="ORF">CVE23_10970</name>
</gene>
<dbReference type="Gene3D" id="3.30.2420.10">
    <property type="entry name" value="TonB"/>
    <property type="match status" value="1"/>
</dbReference>
<dbReference type="Proteomes" id="UP000231901">
    <property type="component" value="Chromosome"/>
</dbReference>
<keyword evidence="8" id="KW-0677">Repeat</keyword>
<dbReference type="PANTHER" id="PTHR33446:SF8">
    <property type="entry name" value="PROTEIN TONB"/>
    <property type="match status" value="1"/>
</dbReference>
<dbReference type="GO" id="GO:0030288">
    <property type="term" value="C:outer membrane-bounded periplasmic space"/>
    <property type="evidence" value="ECO:0007669"/>
    <property type="project" value="InterPro"/>
</dbReference>
<reference evidence="17" key="1">
    <citation type="journal article" date="2018" name="Genome Announc.">
        <title>Complete genome sequence of a Dickeya fangzhongdai type strain causing bleeding canker of pear tree trunks.</title>
        <authorList>
            <person name="Zhao Y."/>
            <person name="Tian Y."/>
            <person name="Li X."/>
            <person name="Hu B."/>
        </authorList>
    </citation>
    <scope>NUCLEOTIDE SEQUENCE [LARGE SCALE GENOMIC DNA]</scope>
    <source>
        <strain evidence="17">DSM 101947</strain>
    </source>
</reference>
<evidence type="ECO:0000256" key="7">
    <source>
        <dbReference type="ARBA" id="ARBA00022692"/>
    </source>
</evidence>
<evidence type="ECO:0000256" key="8">
    <source>
        <dbReference type="ARBA" id="ARBA00022737"/>
    </source>
</evidence>
<comment type="similarity">
    <text evidence="2 13">Belongs to the TonB family.</text>
</comment>
<dbReference type="GeneID" id="66564854"/>
<dbReference type="Pfam" id="PF03544">
    <property type="entry name" value="TonB_C"/>
    <property type="match status" value="1"/>
</dbReference>
<dbReference type="InterPro" id="IPR037682">
    <property type="entry name" value="TonB_C"/>
</dbReference>
<comment type="subunit">
    <text evidence="12">Homodimer. Forms a complex with the accessory proteins ExbB and ExbD.</text>
</comment>
<feature type="region of interest" description="Disordered" evidence="14">
    <location>
        <begin position="59"/>
        <end position="177"/>
    </location>
</feature>
<dbReference type="KEGG" id="dfn:CVE23_10970"/>
<comment type="function">
    <text evidence="13">Interacts with outer membrane receptor proteins that carry out high-affinity binding and energy dependent uptake into the periplasmic space of specific substrates. It could act to transduce energy from the cytoplasmic membrane to specific energy-requiring processes in the outer membrane, resulting in the release into the periplasm of ligands bound by these outer membrane proteins.</text>
</comment>
<keyword evidence="13" id="KW-0735">Signal-anchor</keyword>
<dbReference type="EMBL" id="CP025003">
    <property type="protein sequence ID" value="ATZ94449.1"/>
    <property type="molecule type" value="Genomic_DNA"/>
</dbReference>
<dbReference type="PANTHER" id="PTHR33446">
    <property type="entry name" value="PROTEIN TONB-RELATED"/>
    <property type="match status" value="1"/>
</dbReference>
<evidence type="ECO:0000313" key="17">
    <source>
        <dbReference type="Proteomes" id="UP000231901"/>
    </source>
</evidence>
<keyword evidence="7 13" id="KW-0812">Transmembrane</keyword>
<keyword evidence="6 13" id="KW-0997">Cell inner membrane</keyword>
<evidence type="ECO:0000256" key="9">
    <source>
        <dbReference type="ARBA" id="ARBA00022927"/>
    </source>
</evidence>
<feature type="compositionally biased region" description="Polar residues" evidence="14">
    <location>
        <begin position="136"/>
        <end position="155"/>
    </location>
</feature>
<evidence type="ECO:0000256" key="14">
    <source>
        <dbReference type="SAM" id="MobiDB-lite"/>
    </source>
</evidence>
<dbReference type="RefSeq" id="WP_100849533.1">
    <property type="nucleotide sequence ID" value="NZ_BMJF01000001.1"/>
</dbReference>
<evidence type="ECO:0000259" key="15">
    <source>
        <dbReference type="PROSITE" id="PS52015"/>
    </source>
</evidence>
<evidence type="ECO:0000256" key="4">
    <source>
        <dbReference type="ARBA" id="ARBA00022448"/>
    </source>
</evidence>
<feature type="compositionally biased region" description="Pro residues" evidence="14">
    <location>
        <begin position="77"/>
        <end position="107"/>
    </location>
</feature>
<evidence type="ECO:0000256" key="5">
    <source>
        <dbReference type="ARBA" id="ARBA00022475"/>
    </source>
</evidence>
<keyword evidence="9 13" id="KW-0653">Protein transport</keyword>
<evidence type="ECO:0000256" key="6">
    <source>
        <dbReference type="ARBA" id="ARBA00022519"/>
    </source>
</evidence>
<evidence type="ECO:0000313" key="16">
    <source>
        <dbReference type="EMBL" id="ATZ94449.1"/>
    </source>
</evidence>
<dbReference type="GO" id="GO:0055085">
    <property type="term" value="P:transmembrane transport"/>
    <property type="evidence" value="ECO:0007669"/>
    <property type="project" value="InterPro"/>
</dbReference>
<evidence type="ECO:0000256" key="3">
    <source>
        <dbReference type="ARBA" id="ARBA00022362"/>
    </source>
</evidence>
<name>A0A2K8QLQ4_9GAMM</name>
<evidence type="ECO:0000256" key="11">
    <source>
        <dbReference type="ARBA" id="ARBA00023136"/>
    </source>
</evidence>
<feature type="domain" description="TonB C-terminal" evidence="15">
    <location>
        <begin position="163"/>
        <end position="254"/>
    </location>
</feature>
<dbReference type="InterPro" id="IPR006260">
    <property type="entry name" value="TonB/TolA_C"/>
</dbReference>
<dbReference type="InterPro" id="IPR051045">
    <property type="entry name" value="TonB-dependent_transducer"/>
</dbReference>
<proteinExistence type="inferred from homology"/>
<accession>A0A2K8QLQ4</accession>
<evidence type="ECO:0000256" key="1">
    <source>
        <dbReference type="ARBA" id="ARBA00004383"/>
    </source>
</evidence>
<keyword evidence="11 13" id="KW-0472">Membrane</keyword>
<keyword evidence="4 13" id="KW-0813">Transport</keyword>
<dbReference type="AlphaFoldDB" id="A0A2K8QLQ4"/>
<dbReference type="PROSITE" id="PS52015">
    <property type="entry name" value="TONB_CTD"/>
    <property type="match status" value="1"/>
</dbReference>
<dbReference type="InterPro" id="IPR003538">
    <property type="entry name" value="TonB"/>
</dbReference>
<dbReference type="GO" id="GO:0031992">
    <property type="term" value="F:energy transducer activity"/>
    <property type="evidence" value="ECO:0007669"/>
    <property type="project" value="InterPro"/>
</dbReference>
<keyword evidence="17" id="KW-1185">Reference proteome</keyword>
<dbReference type="GO" id="GO:0015891">
    <property type="term" value="P:siderophore transport"/>
    <property type="evidence" value="ECO:0007669"/>
    <property type="project" value="InterPro"/>
</dbReference>
<dbReference type="GO" id="GO:0015031">
    <property type="term" value="P:protein transport"/>
    <property type="evidence" value="ECO:0007669"/>
    <property type="project" value="UniProtKB-UniRule"/>
</dbReference>
<evidence type="ECO:0000256" key="10">
    <source>
        <dbReference type="ARBA" id="ARBA00022989"/>
    </source>
</evidence>
<dbReference type="NCBIfam" id="NF008084">
    <property type="entry name" value="PRK10819.1-5"/>
    <property type="match status" value="1"/>
</dbReference>
<organism evidence="16 17">
    <name type="scientific">Dickeya fangzhongdai</name>
    <dbReference type="NCBI Taxonomy" id="1778540"/>
    <lineage>
        <taxon>Bacteria</taxon>
        <taxon>Pseudomonadati</taxon>
        <taxon>Pseudomonadota</taxon>
        <taxon>Gammaproteobacteria</taxon>
        <taxon>Enterobacterales</taxon>
        <taxon>Pectobacteriaceae</taxon>
        <taxon>Dickeya</taxon>
    </lineage>
</organism>
<dbReference type="SUPFAM" id="SSF74653">
    <property type="entry name" value="TolA/TonB C-terminal domain"/>
    <property type="match status" value="1"/>
</dbReference>
<evidence type="ECO:0000256" key="13">
    <source>
        <dbReference type="RuleBase" id="RU362123"/>
    </source>
</evidence>